<dbReference type="EMBL" id="AKWN02000355">
    <property type="protein sequence ID" value="EMP06439.1"/>
    <property type="molecule type" value="Genomic_DNA"/>
</dbReference>
<comment type="caution">
    <text evidence="1">The sequence shown here is derived from an EMBL/GenBank/DDBJ whole genome shotgun (WGS) entry which is preliminary data.</text>
</comment>
<dbReference type="AlphaFoldDB" id="M7A6P6"/>
<name>M7A6P6_LEPIR</name>
<dbReference type="Proteomes" id="UP000012117">
    <property type="component" value="Unassembled WGS sequence"/>
</dbReference>
<accession>M7A6P6</accession>
<gene>
    <name evidence="1" type="ORF">LEP1GSC124_3910</name>
</gene>
<dbReference type="BioCyc" id="LINT1193029:G11R4-2797-MONOMER"/>
<proteinExistence type="predicted"/>
<sequence length="93" mass="10932">MQNFIKYRSITDVYADQVIQDYFQSDKKDKLRSLALFNILTQNFGPIPAELPSYFKEYFEKLVFFLSGLILKNSNCGTCIRYIWTANTHDSML</sequence>
<evidence type="ECO:0000313" key="1">
    <source>
        <dbReference type="EMBL" id="EMP06439.1"/>
    </source>
</evidence>
<organism evidence="1 2">
    <name type="scientific">Leptospira interrogans serovar Pyrogenes str. 200701872</name>
    <dbReference type="NCBI Taxonomy" id="1193029"/>
    <lineage>
        <taxon>Bacteria</taxon>
        <taxon>Pseudomonadati</taxon>
        <taxon>Spirochaetota</taxon>
        <taxon>Spirochaetia</taxon>
        <taxon>Leptospirales</taxon>
        <taxon>Leptospiraceae</taxon>
        <taxon>Leptospira</taxon>
    </lineage>
</organism>
<protein>
    <submittedName>
        <fullName evidence="1">Uncharacterized protein</fullName>
    </submittedName>
</protein>
<evidence type="ECO:0000313" key="2">
    <source>
        <dbReference type="Proteomes" id="UP000012117"/>
    </source>
</evidence>
<reference evidence="1 2" key="1">
    <citation type="submission" date="2013-01" db="EMBL/GenBank/DDBJ databases">
        <authorList>
            <person name="Harkins D.M."/>
            <person name="Durkin A.S."/>
            <person name="Brinkac L.M."/>
            <person name="Haft D.H."/>
            <person name="Selengut J.D."/>
            <person name="Sanka R."/>
            <person name="DePew J."/>
            <person name="Purushe J."/>
            <person name="Picardeau M."/>
            <person name="Werts C."/>
            <person name="Goarant C."/>
            <person name="Vinetz J.M."/>
            <person name="Sutton G.G."/>
            <person name="Nierman W.C."/>
            <person name="Fouts D.E."/>
        </authorList>
    </citation>
    <scope>NUCLEOTIDE SEQUENCE [LARGE SCALE GENOMIC DNA]</scope>
    <source>
        <strain evidence="1 2">200701872</strain>
    </source>
</reference>